<comment type="caution">
    <text evidence="1">The sequence shown here is derived from an EMBL/GenBank/DDBJ whole genome shotgun (WGS) entry which is preliminary data.</text>
</comment>
<name>A0AAV7NQQ7_PLEWA</name>
<gene>
    <name evidence="1" type="ORF">NDU88_005480</name>
</gene>
<accession>A0AAV7NQQ7</accession>
<dbReference type="AlphaFoldDB" id="A0AAV7NQQ7"/>
<reference evidence="1" key="1">
    <citation type="journal article" date="2022" name="bioRxiv">
        <title>Sequencing and chromosome-scale assembly of the giantPleurodeles waltlgenome.</title>
        <authorList>
            <person name="Brown T."/>
            <person name="Elewa A."/>
            <person name="Iarovenko S."/>
            <person name="Subramanian E."/>
            <person name="Araus A.J."/>
            <person name="Petzold A."/>
            <person name="Susuki M."/>
            <person name="Suzuki K.-i.T."/>
            <person name="Hayashi T."/>
            <person name="Toyoda A."/>
            <person name="Oliveira C."/>
            <person name="Osipova E."/>
            <person name="Leigh N.D."/>
            <person name="Simon A."/>
            <person name="Yun M.H."/>
        </authorList>
    </citation>
    <scope>NUCLEOTIDE SEQUENCE</scope>
    <source>
        <strain evidence="1">20211129_DDA</strain>
        <tissue evidence="1">Liver</tissue>
    </source>
</reference>
<dbReference type="EMBL" id="JANPWB010000012">
    <property type="protein sequence ID" value="KAJ1117280.1"/>
    <property type="molecule type" value="Genomic_DNA"/>
</dbReference>
<evidence type="ECO:0000313" key="1">
    <source>
        <dbReference type="EMBL" id="KAJ1117280.1"/>
    </source>
</evidence>
<keyword evidence="2" id="KW-1185">Reference proteome</keyword>
<proteinExistence type="predicted"/>
<protein>
    <submittedName>
        <fullName evidence="1">Uncharacterized protein</fullName>
    </submittedName>
</protein>
<sequence>MTHNIVAPWADKKASKRIPALSRRLHIKNHTLNDSREPSGPNMLQPYKLDVILQAIESSRTVVEARIEEIHVEFGLHQEDQRKLMARVTDSEHQLSDLNL</sequence>
<dbReference type="Proteomes" id="UP001066276">
    <property type="component" value="Chromosome 8"/>
</dbReference>
<organism evidence="1 2">
    <name type="scientific">Pleurodeles waltl</name>
    <name type="common">Iberian ribbed newt</name>
    <dbReference type="NCBI Taxonomy" id="8319"/>
    <lineage>
        <taxon>Eukaryota</taxon>
        <taxon>Metazoa</taxon>
        <taxon>Chordata</taxon>
        <taxon>Craniata</taxon>
        <taxon>Vertebrata</taxon>
        <taxon>Euteleostomi</taxon>
        <taxon>Amphibia</taxon>
        <taxon>Batrachia</taxon>
        <taxon>Caudata</taxon>
        <taxon>Salamandroidea</taxon>
        <taxon>Salamandridae</taxon>
        <taxon>Pleurodelinae</taxon>
        <taxon>Pleurodeles</taxon>
    </lineage>
</organism>
<evidence type="ECO:0000313" key="2">
    <source>
        <dbReference type="Proteomes" id="UP001066276"/>
    </source>
</evidence>